<protein>
    <submittedName>
        <fullName evidence="7">T9SS type A sorting domain-containing protein</fullName>
    </submittedName>
</protein>
<dbReference type="NCBIfam" id="TIGR04183">
    <property type="entry name" value="Por_Secre_tail"/>
    <property type="match status" value="1"/>
</dbReference>
<keyword evidence="3" id="KW-0604">Photosystem II</keyword>
<dbReference type="SUPFAM" id="SSF110296">
    <property type="entry name" value="Oligoxyloglucan reducing end-specific cellobiohydrolase"/>
    <property type="match status" value="2"/>
</dbReference>
<proteinExistence type="predicted"/>
<accession>A0A553CP34</accession>
<evidence type="ECO:0000313" key="8">
    <source>
        <dbReference type="Proteomes" id="UP000318585"/>
    </source>
</evidence>
<dbReference type="Pfam" id="PF14870">
    <property type="entry name" value="PSII_BNR"/>
    <property type="match status" value="2"/>
</dbReference>
<dbReference type="GO" id="GO:0009523">
    <property type="term" value="C:photosystem II"/>
    <property type="evidence" value="ECO:0007669"/>
    <property type="project" value="UniProtKB-KW"/>
</dbReference>
<dbReference type="InterPro" id="IPR015943">
    <property type="entry name" value="WD40/YVTN_repeat-like_dom_sf"/>
</dbReference>
<evidence type="ECO:0000256" key="4">
    <source>
        <dbReference type="SAM" id="SignalP"/>
    </source>
</evidence>
<dbReference type="OrthoDB" id="9764804at2"/>
<keyword evidence="1" id="KW-0602">Photosynthesis</keyword>
<feature type="domain" description="Secretion system C-terminal sorting" evidence="6">
    <location>
        <begin position="895"/>
        <end position="968"/>
    </location>
</feature>
<dbReference type="InterPro" id="IPR028203">
    <property type="entry name" value="PSII_CF48-like_dom"/>
</dbReference>
<evidence type="ECO:0000259" key="5">
    <source>
        <dbReference type="Pfam" id="PF14870"/>
    </source>
</evidence>
<sequence length="969" mass="104558">MKNFTFIMVLIFLGLSNATGVAQGSWNELQFNPTANAGESMQFVSATEGWISLSSNQLLHTTNGSLWSVVTPNSTDVTSGIDAPGSRISFINPATGWVLKSLNAGNDNFSGAILYKTIDSGVNWSRTVLSTTTGDAGIQVQFVDANNGWVLIFNMNSGTPIFLKTSDGGTTWTPTNGGGIFYYVNATTGYAFSAGPNMLPPYYIMKTTDGGSNWIPQYVDNTVGELNAIEFTDANNGWIVGRNSKIFHTTNGGTNWVPVTNAFPNTTFKNSALSFINNTTGWIASKADTNGSSSFMISTTDGGSTWSTPQMLPFNSDVFSMDFWDANNGWATSDSYNNNGIDYPGQIAKYSVSTGNYSNATLNGPWFMYADVTPIDPYNDNLNYLVFDGNGNITDFNGFGGPWTGNYTVSPSGVISGNLIGDGQNFPIGGQLTSTTEGTGSAGGQNWRLHKIANPGALKDKITGTLTTDNCGSRNVTLNIDSNGVITSAIGLAGTVTGRVYADLGVYVGHMNTGEMGEWHELSIMGYYNNNNLNGQLALETNSCTYELSNLVRSDNQPINTDWTLQTNPLGTRMCGAMQFVSVTEGWISIAPGGLLHTTNGGTTWTETILHPTDVISSPSDPGLNLSFINASTGWILKTFGTFDSPLGAVVYKTTDGGATWNRKVVSTTAGDAGFQLQFVDANTGWLLIYNFITYNVTFLKTTDGGTNWVPANGTGIFSYVDANNGWAYSSATLLPPYTYTIYRTSNGGTNWTPIAADNTTGEITKMTFIDLNNGWIVGKNGKILKTTNGGVNWIPITNTGITSEYKNKSVHFINPNVGWISSKRDNSSDNAIVLHTKDGGTNWTTQSTPSNYSIFSIYFWDANNGWCTGDYGAIARYSGALSVKENLADKFISIYPNPNNGTFYFSLKEANSKVKTEIYTLSGQKVFEASNFGMQPQNEINFAPQTKGIYLIKITDGENTYSEKIMIK</sequence>
<feature type="signal peptide" evidence="4">
    <location>
        <begin position="1"/>
        <end position="24"/>
    </location>
</feature>
<name>A0A553CP34_9FLAO</name>
<dbReference type="PANTHER" id="PTHR47199">
    <property type="entry name" value="PHOTOSYSTEM II STABILITY/ASSEMBLY FACTOR HCF136, CHLOROPLASTIC"/>
    <property type="match status" value="1"/>
</dbReference>
<dbReference type="GO" id="GO:0015979">
    <property type="term" value="P:photosynthesis"/>
    <property type="evidence" value="ECO:0007669"/>
    <property type="project" value="UniProtKB-KW"/>
</dbReference>
<comment type="caution">
    <text evidence="7">The sequence shown here is derived from an EMBL/GenBank/DDBJ whole genome shotgun (WGS) entry which is preliminary data.</text>
</comment>
<dbReference type="CDD" id="cd15482">
    <property type="entry name" value="Sialidase_non-viral"/>
    <property type="match status" value="2"/>
</dbReference>
<evidence type="ECO:0000256" key="1">
    <source>
        <dbReference type="ARBA" id="ARBA00022531"/>
    </source>
</evidence>
<feature type="domain" description="Photosynthesis system II assembly factor Ycf48/Hcf136-like" evidence="5">
    <location>
        <begin position="752"/>
        <end position="846"/>
    </location>
</feature>
<dbReference type="Pfam" id="PF18962">
    <property type="entry name" value="Por_Secre_tail"/>
    <property type="match status" value="1"/>
</dbReference>
<feature type="chain" id="PRO_5021718005" evidence="4">
    <location>
        <begin position="25"/>
        <end position="969"/>
    </location>
</feature>
<organism evidence="7 8">
    <name type="scientific">Flavobacterium franklandianum</name>
    <dbReference type="NCBI Taxonomy" id="2594430"/>
    <lineage>
        <taxon>Bacteria</taxon>
        <taxon>Pseudomonadati</taxon>
        <taxon>Bacteroidota</taxon>
        <taxon>Flavobacteriia</taxon>
        <taxon>Flavobacteriales</taxon>
        <taxon>Flavobacteriaceae</taxon>
        <taxon>Flavobacterium</taxon>
    </lineage>
</organism>
<evidence type="ECO:0000259" key="6">
    <source>
        <dbReference type="Pfam" id="PF18962"/>
    </source>
</evidence>
<keyword evidence="8" id="KW-1185">Reference proteome</keyword>
<reference evidence="7 8" key="1">
    <citation type="submission" date="2019-07" db="EMBL/GenBank/DDBJ databases">
        <title>Novel species of Flavobacterium.</title>
        <authorList>
            <person name="Liu Q."/>
            <person name="Xin Y.-H."/>
        </authorList>
    </citation>
    <scope>NUCLEOTIDE SEQUENCE [LARGE SCALE GENOMIC DNA]</scope>
    <source>
        <strain evidence="7 8">LB3P56</strain>
    </source>
</reference>
<dbReference type="RefSeq" id="WP_144071122.1">
    <property type="nucleotide sequence ID" value="NZ_VJZR01000003.1"/>
</dbReference>
<feature type="domain" description="Photosynthesis system II assembly factor Ycf48/Hcf136-like" evidence="5">
    <location>
        <begin position="225"/>
        <end position="308"/>
    </location>
</feature>
<keyword evidence="2 4" id="KW-0732">Signal</keyword>
<evidence type="ECO:0000256" key="3">
    <source>
        <dbReference type="ARBA" id="ARBA00023276"/>
    </source>
</evidence>
<gene>
    <name evidence="7" type="ORF">FNW17_05805</name>
</gene>
<dbReference type="Gene3D" id="2.130.10.10">
    <property type="entry name" value="YVTN repeat-like/Quinoprotein amine dehydrogenase"/>
    <property type="match status" value="3"/>
</dbReference>
<dbReference type="Proteomes" id="UP000318585">
    <property type="component" value="Unassembled WGS sequence"/>
</dbReference>
<dbReference type="PANTHER" id="PTHR47199:SF2">
    <property type="entry name" value="PHOTOSYSTEM II STABILITY_ASSEMBLY FACTOR HCF136, CHLOROPLASTIC"/>
    <property type="match status" value="1"/>
</dbReference>
<dbReference type="EMBL" id="VJZR01000003">
    <property type="protein sequence ID" value="TRX22185.1"/>
    <property type="molecule type" value="Genomic_DNA"/>
</dbReference>
<dbReference type="AlphaFoldDB" id="A0A553CP34"/>
<dbReference type="InterPro" id="IPR026444">
    <property type="entry name" value="Secre_tail"/>
</dbReference>
<evidence type="ECO:0000313" key="7">
    <source>
        <dbReference type="EMBL" id="TRX22185.1"/>
    </source>
</evidence>
<evidence type="ECO:0000256" key="2">
    <source>
        <dbReference type="ARBA" id="ARBA00022729"/>
    </source>
</evidence>